<evidence type="ECO:0000313" key="2">
    <source>
        <dbReference type="EMBL" id="KAA9345537.1"/>
    </source>
</evidence>
<name>A0A5N1J4A5_9BACT</name>
<keyword evidence="1" id="KW-1133">Transmembrane helix</keyword>
<comment type="caution">
    <text evidence="2">The sequence shown here is derived from an EMBL/GenBank/DDBJ whole genome shotgun (WGS) entry which is preliminary data.</text>
</comment>
<proteinExistence type="predicted"/>
<feature type="transmembrane region" description="Helical" evidence="1">
    <location>
        <begin position="12"/>
        <end position="34"/>
    </location>
</feature>
<feature type="transmembrane region" description="Helical" evidence="1">
    <location>
        <begin position="108"/>
        <end position="128"/>
    </location>
</feature>
<keyword evidence="1" id="KW-0472">Membrane</keyword>
<organism evidence="2 3">
    <name type="scientific">Adhaeribacter soli</name>
    <dbReference type="NCBI Taxonomy" id="2607655"/>
    <lineage>
        <taxon>Bacteria</taxon>
        <taxon>Pseudomonadati</taxon>
        <taxon>Bacteroidota</taxon>
        <taxon>Cytophagia</taxon>
        <taxon>Cytophagales</taxon>
        <taxon>Hymenobacteraceae</taxon>
        <taxon>Adhaeribacter</taxon>
    </lineage>
</organism>
<evidence type="ECO:0000256" key="1">
    <source>
        <dbReference type="SAM" id="Phobius"/>
    </source>
</evidence>
<protein>
    <submittedName>
        <fullName evidence="2">Uncharacterized protein</fullName>
    </submittedName>
</protein>
<keyword evidence="1" id="KW-0812">Transmembrane</keyword>
<dbReference type="RefSeq" id="WP_150901676.1">
    <property type="nucleotide sequence ID" value="NZ_VTWT01000001.1"/>
</dbReference>
<dbReference type="AlphaFoldDB" id="A0A5N1J4A5"/>
<evidence type="ECO:0000313" key="3">
    <source>
        <dbReference type="Proteomes" id="UP000326570"/>
    </source>
</evidence>
<dbReference type="Proteomes" id="UP000326570">
    <property type="component" value="Unassembled WGS sequence"/>
</dbReference>
<gene>
    <name evidence="2" type="ORF">F0P94_00150</name>
</gene>
<accession>A0A5N1J4A5</accession>
<keyword evidence="3" id="KW-1185">Reference proteome</keyword>
<dbReference type="EMBL" id="VTWT01000001">
    <property type="protein sequence ID" value="KAA9345537.1"/>
    <property type="molecule type" value="Genomic_DNA"/>
</dbReference>
<sequence length="151" mass="16729">MKQNLKEWLKRYLPAEILSLVATLACAGLAFHFTGNHLQAALVGTLGGNLVFFGLILGTDIYKTRKSLNSDGKTYRFPVFLRNLRALLVEFGLAEVIDSFLIRPALMYYFPILLGNFSAGIVVAKFAADITFYIPAIIGYELQKKHLAGKA</sequence>
<reference evidence="2 3" key="1">
    <citation type="submission" date="2019-09" db="EMBL/GenBank/DDBJ databases">
        <title>Genome sequence of Adhaeribacter sp. M2.</title>
        <authorList>
            <person name="Srinivasan S."/>
        </authorList>
    </citation>
    <scope>NUCLEOTIDE SEQUENCE [LARGE SCALE GENOMIC DNA]</scope>
    <source>
        <strain evidence="2 3">M2</strain>
    </source>
</reference>
<feature type="transmembrane region" description="Helical" evidence="1">
    <location>
        <begin position="83"/>
        <end position="102"/>
    </location>
</feature>
<feature type="transmembrane region" description="Helical" evidence="1">
    <location>
        <begin position="40"/>
        <end position="62"/>
    </location>
</feature>